<comment type="caution">
    <text evidence="2">The sequence shown here is derived from an EMBL/GenBank/DDBJ whole genome shotgun (WGS) entry which is preliminary data.</text>
</comment>
<keyword evidence="1" id="KW-1133">Transmembrane helix</keyword>
<name>A0A2G9ZKS9_9BACT</name>
<gene>
    <name evidence="2" type="ORF">COX22_02550</name>
</gene>
<accession>A0A2G9ZKS9</accession>
<sequence>MENQPDKRNKLLLLTSLAKRSKIKKSYLDLLARQNFLRTATIAGQVYSSLFLLHSALRKLKVKHGRIANHQAQIFYHQYKSAGPLVAALNRSARLNPPAVNADDARPLPIDPEEDFIAAWLSLVRPYQAEIKSGLFSGRPDQPIIRPVDVATCLFPDIYHYRWFEKIWHNPFAASVLSALVAALVIVVFSPLAAQKIPSAPAVLLAHFFPPRFVPAETAVFNVAPAEEKDLPAIDSKQLSDFIRRRADELSRPEHSGQENFFFSREDLLGQVAGDLEKR</sequence>
<proteinExistence type="predicted"/>
<dbReference type="EMBL" id="PCSD01000056">
    <property type="protein sequence ID" value="PIP33777.1"/>
    <property type="molecule type" value="Genomic_DNA"/>
</dbReference>
<keyword evidence="1" id="KW-0472">Membrane</keyword>
<feature type="transmembrane region" description="Helical" evidence="1">
    <location>
        <begin position="172"/>
        <end position="194"/>
    </location>
</feature>
<organism evidence="2 3">
    <name type="scientific">Candidatus Falkowbacteria bacterium CG23_combo_of_CG06-09_8_20_14_all_49_15</name>
    <dbReference type="NCBI Taxonomy" id="1974572"/>
    <lineage>
        <taxon>Bacteria</taxon>
        <taxon>Candidatus Falkowiibacteriota</taxon>
    </lineage>
</organism>
<dbReference type="Proteomes" id="UP000230729">
    <property type="component" value="Unassembled WGS sequence"/>
</dbReference>
<protein>
    <submittedName>
        <fullName evidence="2">Uncharacterized protein</fullName>
    </submittedName>
</protein>
<evidence type="ECO:0000256" key="1">
    <source>
        <dbReference type="SAM" id="Phobius"/>
    </source>
</evidence>
<keyword evidence="1" id="KW-0812">Transmembrane</keyword>
<dbReference type="AlphaFoldDB" id="A0A2G9ZKS9"/>
<evidence type="ECO:0000313" key="3">
    <source>
        <dbReference type="Proteomes" id="UP000230729"/>
    </source>
</evidence>
<evidence type="ECO:0000313" key="2">
    <source>
        <dbReference type="EMBL" id="PIP33777.1"/>
    </source>
</evidence>
<reference evidence="2 3" key="1">
    <citation type="submission" date="2017-09" db="EMBL/GenBank/DDBJ databases">
        <title>Depth-based differentiation of microbial function through sediment-hosted aquifers and enrichment of novel symbionts in the deep terrestrial subsurface.</title>
        <authorList>
            <person name="Probst A.J."/>
            <person name="Ladd B."/>
            <person name="Jarett J.K."/>
            <person name="Geller-Mcgrath D.E."/>
            <person name="Sieber C.M."/>
            <person name="Emerson J.B."/>
            <person name="Anantharaman K."/>
            <person name="Thomas B.C."/>
            <person name="Malmstrom R."/>
            <person name="Stieglmeier M."/>
            <person name="Klingl A."/>
            <person name="Woyke T."/>
            <person name="Ryan C.M."/>
            <person name="Banfield J.F."/>
        </authorList>
    </citation>
    <scope>NUCLEOTIDE SEQUENCE [LARGE SCALE GENOMIC DNA]</scope>
    <source>
        <strain evidence="2">CG23_combo_of_CG06-09_8_20_14_all_49_15</strain>
    </source>
</reference>